<dbReference type="InterPro" id="IPR001610">
    <property type="entry name" value="PAC"/>
</dbReference>
<dbReference type="FunFam" id="3.60.40.10:FF:000005">
    <property type="entry name" value="Serine/threonine protein phosphatase"/>
    <property type="match status" value="1"/>
</dbReference>
<comment type="function">
    <text evidence="13">Primarily acts as an independent SigF regulator that is sensitive to the osmosensory signal, mediating the cross talk of PknD with the SigF regulon. Possesses both phosphatase and kinase activities. The kinase domain functions as a classic anti-sigma factor-like kinase to phosphorylate the anti-anti-sigma factor domain at the canonical regulatory site, and the phosphatase domain antagonizes this activity.</text>
</comment>
<keyword evidence="8" id="KW-0067">ATP-binding</keyword>
<evidence type="ECO:0000256" key="5">
    <source>
        <dbReference type="ARBA" id="ARBA00022741"/>
    </source>
</evidence>
<evidence type="ECO:0000256" key="3">
    <source>
        <dbReference type="ARBA" id="ARBA00022679"/>
    </source>
</evidence>
<dbReference type="SMART" id="SM00065">
    <property type="entry name" value="GAF"/>
    <property type="match status" value="1"/>
</dbReference>
<comment type="catalytic activity">
    <reaction evidence="12">
        <text>O-phospho-L-seryl-[protein] + H2O = L-seryl-[protein] + phosphate</text>
        <dbReference type="Rhea" id="RHEA:20629"/>
        <dbReference type="Rhea" id="RHEA-COMP:9863"/>
        <dbReference type="Rhea" id="RHEA-COMP:11604"/>
        <dbReference type="ChEBI" id="CHEBI:15377"/>
        <dbReference type="ChEBI" id="CHEBI:29999"/>
        <dbReference type="ChEBI" id="CHEBI:43474"/>
        <dbReference type="ChEBI" id="CHEBI:83421"/>
        <dbReference type="EC" id="3.1.3.16"/>
    </reaction>
</comment>
<keyword evidence="6" id="KW-0418">Kinase</keyword>
<dbReference type="InterPro" id="IPR013655">
    <property type="entry name" value="PAS_fold_3"/>
</dbReference>
<dbReference type="GO" id="GO:0046872">
    <property type="term" value="F:metal ion binding"/>
    <property type="evidence" value="ECO:0007669"/>
    <property type="project" value="UniProtKB-KW"/>
</dbReference>
<evidence type="ECO:0000313" key="17">
    <source>
        <dbReference type="EMBL" id="QIQ01130.1"/>
    </source>
</evidence>
<dbReference type="KEGG" id="slia:HA039_01385"/>
<dbReference type="Gene3D" id="3.30.450.20">
    <property type="entry name" value="PAS domain"/>
    <property type="match status" value="1"/>
</dbReference>
<feature type="domain" description="PAS" evidence="16">
    <location>
        <begin position="33"/>
        <end position="89"/>
    </location>
</feature>
<dbReference type="InterPro" id="IPR003018">
    <property type="entry name" value="GAF"/>
</dbReference>
<dbReference type="InterPro" id="IPR029016">
    <property type="entry name" value="GAF-like_dom_sf"/>
</dbReference>
<dbReference type="InterPro" id="IPR000014">
    <property type="entry name" value="PAS"/>
</dbReference>
<dbReference type="Pfam" id="PF08447">
    <property type="entry name" value="PAS_3"/>
    <property type="match status" value="1"/>
</dbReference>
<dbReference type="GO" id="GO:0005524">
    <property type="term" value="F:ATP binding"/>
    <property type="evidence" value="ECO:0007669"/>
    <property type="project" value="UniProtKB-KW"/>
</dbReference>
<dbReference type="InterPro" id="IPR035965">
    <property type="entry name" value="PAS-like_dom_sf"/>
</dbReference>
<evidence type="ECO:0000259" key="16">
    <source>
        <dbReference type="PROSITE" id="PS50112"/>
    </source>
</evidence>
<keyword evidence="3" id="KW-0808">Transferase</keyword>
<evidence type="ECO:0000256" key="2">
    <source>
        <dbReference type="ARBA" id="ARBA00022553"/>
    </source>
</evidence>
<dbReference type="Proteomes" id="UP000501179">
    <property type="component" value="Chromosome"/>
</dbReference>
<sequence length="572" mass="62584">MADQGARPGAVSPPDDWPADPAVGLALNRMGGFDWDLVGGALHLDGPALEVFDLREDEFDGRGESLLSRIPPEEAERVDRVVRRAVETGTDRYALYFRIRCRDGSKRWTHSQARIRRDERGEAVRVIGIVRIANRDRADAAARSELDEGRRRLTDMVERTTALLSTAETVQDVIEVLEDEEALGHLRAESVSLGVVEGTRIRLVAQGRNGPFAPELQYTRIDERFPMGEAVRTERPRFVTSREEFRTAYPRLWPHIEPLVVSSGAYLPLIAQSRPIGVLAMLYPRHGDFSDSERALLVALGSSIAQSLQRAMLYDQEHDLADGLQQAMLPRRIPDIPGALTAVRYRPARIGRSVGGDWYDVLPLPGGRVGLTIGDVQGHDTEAAVVMGQLRMVLWAYAAEGHPPATAMARAAAFLHELDTDRFATCTYVEVDLATGGLQIVRAGHLDPMVRGTDGTCAWITTTGGLPLGLAAEFAGDGGIDYPVTTGTLGPGDTLVLCTDGLVEEPGTDLGERMNVLAEAVRTGPEELPDLADMLFDRLGTQGGGDDMALLLLRRDVRDGRSRRAARPRRTR</sequence>
<dbReference type="EMBL" id="CP050177">
    <property type="protein sequence ID" value="QIQ01130.1"/>
    <property type="molecule type" value="Genomic_DNA"/>
</dbReference>
<evidence type="ECO:0000256" key="13">
    <source>
        <dbReference type="ARBA" id="ARBA00056274"/>
    </source>
</evidence>
<dbReference type="PROSITE" id="PS50112">
    <property type="entry name" value="PAS"/>
    <property type="match status" value="1"/>
</dbReference>
<organism evidence="17 18">
    <name type="scientific">Streptomyces liangshanensis</name>
    <dbReference type="NCBI Taxonomy" id="2717324"/>
    <lineage>
        <taxon>Bacteria</taxon>
        <taxon>Bacillati</taxon>
        <taxon>Actinomycetota</taxon>
        <taxon>Actinomycetes</taxon>
        <taxon>Kitasatosporales</taxon>
        <taxon>Streptomycetaceae</taxon>
        <taxon>Streptomyces</taxon>
    </lineage>
</organism>
<dbReference type="EC" id="3.1.3.16" evidence="1"/>
<dbReference type="SMART" id="SM00086">
    <property type="entry name" value="PAC"/>
    <property type="match status" value="1"/>
</dbReference>
<dbReference type="Gene3D" id="3.30.450.40">
    <property type="match status" value="1"/>
</dbReference>
<dbReference type="GO" id="GO:0016301">
    <property type="term" value="F:kinase activity"/>
    <property type="evidence" value="ECO:0007669"/>
    <property type="project" value="UniProtKB-KW"/>
</dbReference>
<dbReference type="InterPro" id="IPR036457">
    <property type="entry name" value="PPM-type-like_dom_sf"/>
</dbReference>
<evidence type="ECO:0000256" key="10">
    <source>
        <dbReference type="ARBA" id="ARBA00022912"/>
    </source>
</evidence>
<dbReference type="PANTHER" id="PTHR43156">
    <property type="entry name" value="STAGE II SPORULATION PROTEIN E-RELATED"/>
    <property type="match status" value="1"/>
</dbReference>
<dbReference type="CDD" id="cd00130">
    <property type="entry name" value="PAS"/>
    <property type="match status" value="1"/>
</dbReference>
<evidence type="ECO:0000256" key="15">
    <source>
        <dbReference type="ARBA" id="ARBA00081350"/>
    </source>
</evidence>
<evidence type="ECO:0000256" key="11">
    <source>
        <dbReference type="ARBA" id="ARBA00023211"/>
    </source>
</evidence>
<evidence type="ECO:0000256" key="1">
    <source>
        <dbReference type="ARBA" id="ARBA00013081"/>
    </source>
</evidence>
<keyword evidence="10" id="KW-0904">Protein phosphatase</keyword>
<dbReference type="SUPFAM" id="SSF55785">
    <property type="entry name" value="PYP-like sensor domain (PAS domain)"/>
    <property type="match status" value="1"/>
</dbReference>
<keyword evidence="18" id="KW-1185">Reference proteome</keyword>
<gene>
    <name evidence="17" type="ORF">HA039_01385</name>
</gene>
<keyword evidence="2" id="KW-0597">Phosphoprotein</keyword>
<evidence type="ECO:0000256" key="4">
    <source>
        <dbReference type="ARBA" id="ARBA00022723"/>
    </source>
</evidence>
<dbReference type="SUPFAM" id="SSF81606">
    <property type="entry name" value="PP2C-like"/>
    <property type="match status" value="1"/>
</dbReference>
<dbReference type="SMART" id="SM00331">
    <property type="entry name" value="PP2C_SIG"/>
    <property type="match status" value="1"/>
</dbReference>
<evidence type="ECO:0000256" key="9">
    <source>
        <dbReference type="ARBA" id="ARBA00022842"/>
    </source>
</evidence>
<dbReference type="GO" id="GO:0004722">
    <property type="term" value="F:protein serine/threonine phosphatase activity"/>
    <property type="evidence" value="ECO:0007669"/>
    <property type="project" value="UniProtKB-EC"/>
</dbReference>
<name>A0A6G9GSE8_9ACTN</name>
<accession>A0A6G9GSE8</accession>
<keyword evidence="4" id="KW-0479">Metal-binding</keyword>
<dbReference type="SUPFAM" id="SSF55781">
    <property type="entry name" value="GAF domain-like"/>
    <property type="match status" value="1"/>
</dbReference>
<keyword evidence="11" id="KW-0464">Manganese</keyword>
<evidence type="ECO:0000256" key="12">
    <source>
        <dbReference type="ARBA" id="ARBA00047761"/>
    </source>
</evidence>
<dbReference type="Pfam" id="PF07228">
    <property type="entry name" value="SpoIIE"/>
    <property type="match status" value="1"/>
</dbReference>
<evidence type="ECO:0000256" key="14">
    <source>
        <dbReference type="ARBA" id="ARBA00075117"/>
    </source>
</evidence>
<dbReference type="InterPro" id="IPR001932">
    <property type="entry name" value="PPM-type_phosphatase-like_dom"/>
</dbReference>
<dbReference type="InterPro" id="IPR052016">
    <property type="entry name" value="Bact_Sigma-Reg"/>
</dbReference>
<keyword evidence="7" id="KW-0378">Hydrolase</keyword>
<dbReference type="AlphaFoldDB" id="A0A6G9GSE8"/>
<keyword evidence="9" id="KW-0460">Magnesium</keyword>
<dbReference type="PANTHER" id="PTHR43156:SF2">
    <property type="entry name" value="STAGE II SPORULATION PROTEIN E"/>
    <property type="match status" value="1"/>
</dbReference>
<evidence type="ECO:0000256" key="6">
    <source>
        <dbReference type="ARBA" id="ARBA00022777"/>
    </source>
</evidence>
<proteinExistence type="predicted"/>
<evidence type="ECO:0000313" key="18">
    <source>
        <dbReference type="Proteomes" id="UP000501179"/>
    </source>
</evidence>
<keyword evidence="5" id="KW-0547">Nucleotide-binding</keyword>
<reference evidence="17 18" key="1">
    <citation type="submission" date="2020-03" db="EMBL/GenBank/DDBJ databases">
        <title>A novel species.</title>
        <authorList>
            <person name="Gao J."/>
        </authorList>
    </citation>
    <scope>NUCLEOTIDE SEQUENCE [LARGE SCALE GENOMIC DNA]</scope>
    <source>
        <strain evidence="17 18">QMT-12</strain>
    </source>
</reference>
<evidence type="ECO:0000256" key="8">
    <source>
        <dbReference type="ARBA" id="ARBA00022840"/>
    </source>
</evidence>
<protein>
    <recommendedName>
        <fullName evidence="1">protein-serine/threonine phosphatase</fullName>
        <ecNumber evidence="1">3.1.3.16</ecNumber>
    </recommendedName>
    <alternativeName>
        <fullName evidence="15">Protein-serine/threonine phosphatase</fullName>
    </alternativeName>
    <alternativeName>
        <fullName evidence="14">Serine/threonine-protein kinase</fullName>
    </alternativeName>
</protein>
<evidence type="ECO:0000256" key="7">
    <source>
        <dbReference type="ARBA" id="ARBA00022801"/>
    </source>
</evidence>
<dbReference type="Gene3D" id="3.60.40.10">
    <property type="entry name" value="PPM-type phosphatase domain"/>
    <property type="match status" value="1"/>
</dbReference>
<dbReference type="Pfam" id="PF13185">
    <property type="entry name" value="GAF_2"/>
    <property type="match status" value="1"/>
</dbReference>